<reference evidence="2" key="1">
    <citation type="journal article" date="2013" name="Environ. Microbiol.">
        <title>Microbiota from the distal guts of lean and obese adolescents exhibit partial functional redundancy besides clear differences in community structure.</title>
        <authorList>
            <person name="Ferrer M."/>
            <person name="Ruiz A."/>
            <person name="Lanza F."/>
            <person name="Haange S.B."/>
            <person name="Oberbach A."/>
            <person name="Till H."/>
            <person name="Bargiela R."/>
            <person name="Campoy C."/>
            <person name="Segura M.T."/>
            <person name="Richter M."/>
            <person name="von Bergen M."/>
            <person name="Seifert J."/>
            <person name="Suarez A."/>
        </authorList>
    </citation>
    <scope>NUCLEOTIDE SEQUENCE</scope>
</reference>
<sequence length="97" mass="10287">GNGDTGCNVWVTEAGRIECRIGKTDAFSELNSLLKVGGLSVAMTPNLLAGGEFEQRLNIRDGVVEISGSNSDGAVSLRFWVDAHAPVIRLEGEAWSP</sequence>
<comment type="caution">
    <text evidence="2">The sequence shown here is derived from an EMBL/GenBank/DDBJ whole genome shotgun (WGS) entry which is preliminary data.</text>
</comment>
<dbReference type="EMBL" id="AJWZ01000128">
    <property type="protein sequence ID" value="EKC77796.1"/>
    <property type="molecule type" value="Genomic_DNA"/>
</dbReference>
<feature type="non-terminal residue" evidence="2">
    <location>
        <position position="1"/>
    </location>
</feature>
<accession>K1V1R2</accession>
<evidence type="ECO:0000313" key="2">
    <source>
        <dbReference type="EMBL" id="EKC77796.1"/>
    </source>
</evidence>
<dbReference type="AlphaFoldDB" id="K1V1R2"/>
<dbReference type="Pfam" id="PF18961">
    <property type="entry name" value="DUF5703_N"/>
    <property type="match status" value="1"/>
</dbReference>
<evidence type="ECO:0000259" key="1">
    <source>
        <dbReference type="Pfam" id="PF18961"/>
    </source>
</evidence>
<gene>
    <name evidence="2" type="ORF">OBE_00184</name>
</gene>
<dbReference type="InterPro" id="IPR043757">
    <property type="entry name" value="DUF5703_N"/>
</dbReference>
<proteinExistence type="predicted"/>
<feature type="domain" description="DUF5703" evidence="1">
    <location>
        <begin position="1"/>
        <end position="93"/>
    </location>
</feature>
<protein>
    <recommendedName>
        <fullName evidence="1">DUF5703 domain-containing protein</fullName>
    </recommendedName>
</protein>
<organism evidence="2">
    <name type="scientific">human gut metagenome</name>
    <dbReference type="NCBI Taxonomy" id="408170"/>
    <lineage>
        <taxon>unclassified sequences</taxon>
        <taxon>metagenomes</taxon>
        <taxon>organismal metagenomes</taxon>
    </lineage>
</organism>
<name>K1V1R2_9ZZZZ</name>